<evidence type="ECO:0000313" key="2">
    <source>
        <dbReference type="Proteomes" id="UP000823773"/>
    </source>
</evidence>
<name>A0ACC5SXR2_ENSAD</name>
<accession>A0ACC5SXR2</accession>
<dbReference type="EMBL" id="JAGGJR010000004">
    <property type="protein sequence ID" value="MBP1873504.1"/>
    <property type="molecule type" value="Genomic_DNA"/>
</dbReference>
<comment type="caution">
    <text evidence="1">The sequence shown here is derived from an EMBL/GenBank/DDBJ whole genome shotgun (WGS) entry which is preliminary data.</text>
</comment>
<gene>
    <name evidence="1" type="ORF">J2Z19_003219</name>
</gene>
<protein>
    <submittedName>
        <fullName evidence="1">Integrase</fullName>
    </submittedName>
</protein>
<evidence type="ECO:0000313" key="1">
    <source>
        <dbReference type="EMBL" id="MBP1873504.1"/>
    </source>
</evidence>
<reference evidence="1" key="1">
    <citation type="submission" date="2021-03" db="EMBL/GenBank/DDBJ databases">
        <title>Genomic Encyclopedia of Type Strains, Phase IV (KMG-IV): sequencing the most valuable type-strain genomes for metagenomic binning, comparative biology and taxonomic classification.</title>
        <authorList>
            <person name="Goeker M."/>
        </authorList>
    </citation>
    <scope>NUCLEOTIDE SEQUENCE</scope>
    <source>
        <strain evidence="1">DSM 18131</strain>
    </source>
</reference>
<organism evidence="1 2">
    <name type="scientific">Ensifer adhaerens</name>
    <name type="common">Sinorhizobium morelense</name>
    <dbReference type="NCBI Taxonomy" id="106592"/>
    <lineage>
        <taxon>Bacteria</taxon>
        <taxon>Pseudomonadati</taxon>
        <taxon>Pseudomonadota</taxon>
        <taxon>Alphaproteobacteria</taxon>
        <taxon>Hyphomicrobiales</taxon>
        <taxon>Rhizobiaceae</taxon>
        <taxon>Sinorhizobium/Ensifer group</taxon>
        <taxon>Ensifer</taxon>
    </lineage>
</organism>
<sequence length="401" mass="44718">MATIRKRQWTNKSGTHEAWVLNYMDANGERHRQQFEKKRDAETKRKEVEEQIGKGTYRPDAATTTVQKACENYASALQTRLDRGELTQEYFDNVAGHLWNYIAPKEKPPAVAGKKDQLIRFEYGIGSLKLAQATPKTITDFRDNIRKTGVGVVTTRQILGTLSRALANAITDNLVAVNAAKGVRVVGKRSERAKKVTPPSKIEISAVIAAAEENFRYKLIFAAASGVRASELHALRWKHLNLKAGKVTVETRVDSKRNEDTTKSEAGLREIPLGAAVVTSLKAWKLKTEYKEPEDLVFPNTVGSYENHRNMRKRVFMPTLDRAAVELAKSGKKLKRFGWHALRHFAISTWIEAGLAPKTVQTFAGHSSLAVTMDRYGHMFPSDDHKTAMDAIASSIFANGA</sequence>
<dbReference type="Proteomes" id="UP000823773">
    <property type="component" value="Unassembled WGS sequence"/>
</dbReference>
<keyword evidence="2" id="KW-1185">Reference proteome</keyword>
<proteinExistence type="predicted"/>